<dbReference type="Pfam" id="PF09924">
    <property type="entry name" value="LPG_synthase_C"/>
    <property type="match status" value="1"/>
</dbReference>
<keyword evidence="14" id="KW-1185">Reference proteome</keyword>
<dbReference type="GO" id="GO:0005524">
    <property type="term" value="F:ATP binding"/>
    <property type="evidence" value="ECO:0007669"/>
    <property type="project" value="UniProtKB-KW"/>
</dbReference>
<evidence type="ECO:0000256" key="10">
    <source>
        <dbReference type="ARBA" id="ARBA00047904"/>
    </source>
</evidence>
<dbReference type="PANTHER" id="PTHR43450:SF2">
    <property type="entry name" value="ASPARTATE--TRNA LIGASE"/>
    <property type="match status" value="1"/>
</dbReference>
<dbReference type="GO" id="GO:0004815">
    <property type="term" value="F:aspartate-tRNA ligase activity"/>
    <property type="evidence" value="ECO:0007669"/>
    <property type="project" value="UniProtKB-EC"/>
</dbReference>
<name>A0A9N9KVE1_9HELO</name>
<dbReference type="GO" id="GO:0003723">
    <property type="term" value="F:RNA binding"/>
    <property type="evidence" value="ECO:0007669"/>
    <property type="project" value="TreeGrafter"/>
</dbReference>
<dbReference type="Pfam" id="PF00152">
    <property type="entry name" value="tRNA-synt_2"/>
    <property type="match status" value="1"/>
</dbReference>
<dbReference type="CDD" id="cd04320">
    <property type="entry name" value="AspRS_cyto_N"/>
    <property type="match status" value="1"/>
</dbReference>
<comment type="subcellular location">
    <subcellularLocation>
        <location evidence="1">Cytoplasm</location>
    </subcellularLocation>
</comment>
<feature type="compositionally biased region" description="Basic and acidic residues" evidence="11">
    <location>
        <begin position="308"/>
        <end position="320"/>
    </location>
</feature>
<dbReference type="GO" id="GO:0005829">
    <property type="term" value="C:cytosol"/>
    <property type="evidence" value="ECO:0007669"/>
    <property type="project" value="TreeGrafter"/>
</dbReference>
<evidence type="ECO:0000256" key="7">
    <source>
        <dbReference type="ARBA" id="ARBA00022840"/>
    </source>
</evidence>
<evidence type="ECO:0000256" key="11">
    <source>
        <dbReference type="SAM" id="MobiDB-lite"/>
    </source>
</evidence>
<dbReference type="EMBL" id="CAJVRL010000047">
    <property type="protein sequence ID" value="CAG8952712.1"/>
    <property type="molecule type" value="Genomic_DNA"/>
</dbReference>
<evidence type="ECO:0000256" key="6">
    <source>
        <dbReference type="ARBA" id="ARBA00022741"/>
    </source>
</evidence>
<dbReference type="GO" id="GO:0017101">
    <property type="term" value="C:aminoacyl-tRNA synthetase multienzyme complex"/>
    <property type="evidence" value="ECO:0007669"/>
    <property type="project" value="TreeGrafter"/>
</dbReference>
<feature type="compositionally biased region" description="Polar residues" evidence="11">
    <location>
        <begin position="30"/>
        <end position="41"/>
    </location>
</feature>
<evidence type="ECO:0000256" key="3">
    <source>
        <dbReference type="ARBA" id="ARBA00012841"/>
    </source>
</evidence>
<dbReference type="PANTHER" id="PTHR43450">
    <property type="entry name" value="ASPARTYL-TRNA SYNTHETASE"/>
    <property type="match status" value="1"/>
</dbReference>
<dbReference type="Proteomes" id="UP000696280">
    <property type="component" value="Unassembled WGS sequence"/>
</dbReference>
<proteinExistence type="inferred from homology"/>
<dbReference type="InterPro" id="IPR006195">
    <property type="entry name" value="aa-tRNA-synth_II"/>
</dbReference>
<evidence type="ECO:0000256" key="5">
    <source>
        <dbReference type="ARBA" id="ARBA00022598"/>
    </source>
</evidence>
<evidence type="ECO:0000256" key="1">
    <source>
        <dbReference type="ARBA" id="ARBA00004496"/>
    </source>
</evidence>
<comment type="caution">
    <text evidence="13">The sequence shown here is derived from an EMBL/GenBank/DDBJ whole genome shotgun (WGS) entry which is preliminary data.</text>
</comment>
<organism evidence="13 14">
    <name type="scientific">Hymenoscyphus fraxineus</name>
    <dbReference type="NCBI Taxonomy" id="746836"/>
    <lineage>
        <taxon>Eukaryota</taxon>
        <taxon>Fungi</taxon>
        <taxon>Dikarya</taxon>
        <taxon>Ascomycota</taxon>
        <taxon>Pezizomycotina</taxon>
        <taxon>Leotiomycetes</taxon>
        <taxon>Helotiales</taxon>
        <taxon>Helotiaceae</taxon>
        <taxon>Hymenoscyphus</taxon>
    </lineage>
</organism>
<keyword evidence="9" id="KW-0030">Aminoacyl-tRNA synthetase</keyword>
<comment type="catalytic activity">
    <reaction evidence="10">
        <text>tRNA(Asp) + L-aspartate + ATP = L-aspartyl-tRNA(Asp) + AMP + diphosphate</text>
        <dbReference type="Rhea" id="RHEA:19649"/>
        <dbReference type="Rhea" id="RHEA-COMP:9660"/>
        <dbReference type="Rhea" id="RHEA-COMP:9678"/>
        <dbReference type="ChEBI" id="CHEBI:29991"/>
        <dbReference type="ChEBI" id="CHEBI:30616"/>
        <dbReference type="ChEBI" id="CHEBI:33019"/>
        <dbReference type="ChEBI" id="CHEBI:78442"/>
        <dbReference type="ChEBI" id="CHEBI:78516"/>
        <dbReference type="ChEBI" id="CHEBI:456215"/>
        <dbReference type="EC" id="6.1.1.12"/>
    </reaction>
</comment>
<dbReference type="CDD" id="cd00776">
    <property type="entry name" value="AsxRS_core"/>
    <property type="match status" value="1"/>
</dbReference>
<comment type="similarity">
    <text evidence="2">Belongs to the class-II aminoacyl-tRNA synthetase family. Type 2 subfamily.</text>
</comment>
<dbReference type="SUPFAM" id="SSF50249">
    <property type="entry name" value="Nucleic acid-binding proteins"/>
    <property type="match status" value="1"/>
</dbReference>
<dbReference type="InterPro" id="IPR012340">
    <property type="entry name" value="NA-bd_OB-fold"/>
</dbReference>
<sequence length="1059" mass="120046">MSFLKKPFRKIKTLGSHTNSSESVPKVDVSSGTATPVSLNGSGNGIEPANAKRGVSLDSHPKRQSSEIIRAERERKSLDKLRTKAENKKRQSLAKIEDENFLKNGPPQLTKLYRPYSMNMSKRWNHENRILFKDLDFEKADQRVISFRARIHTLRRMSAKLVFIVFRQQTVTIQGVLQSFKPLEEIGMHILFQNVTRRFDTNISSEGEYNPEGITENMVRSIEHYPSETIVVVHARVRKSQKRVKNATIHDWELDVLEVHKVGDLTENVPFTVYDAENINRDKEDASDNEDDSAEVTPSSSRMSTDLSSRKSMDGRRSVDNARNSPDQLTTRLNGRSMNGRGTGSMDLFRQNRSLPQRVRLNNRIVDLRTGPAQSIFRIQSGICNLFRSYLDTKGFIEVHTPKLQGGATESGSTVFELNYFGRPAFLAQSPQLAKQMCIAADFERVYEIGPVFRAEDSNTPRHLTEYTGLDLEMALEEHYHEALCLIDGMFKHLWQGIYDRYEKEIDLISHFYPHEKVQWLEETPRIAFKDGVQMLIDDGWVDDDGNPPSVTEDLATAAEKRLGALVKEKYHTDYYILDKFPASARPFYTMPDPSDDRFTNSFDIFMRGQEILSGGQRIHDATFLEKKIKKQGIKPDSMMEYLEGFRWGAPPHAGCGIGLERLTYLFLNLGNIRLASLFPRDPKSLPAKPAVLALRHEEASTTNPPWEREDVDTPILSTDTIDPTAHLQPLEKLIANYGDAANTSWLDKRYNVYRHPSTGAAQGYIIHNGFAIAVGDPLCAKSQYPQVISAFLQFIKDNRQHKAHSEHKELKPIWMIAGKEVEEYLGEKFLWRTLACIAEERANPRDNPALKDPDLARKVRHAEKDGVKNVEVPFGKPIPDDLRSRIDGGIASWQAGRKGTQIHLTQIRPWIDQEHRRYYYATNARDEILAVCVLHQLAPKNGYQVKFSLEFPGAPSGTIESLILFSLKSLSAADTDVKQVTFGTGASSTLEGGRNLGKHKVKALRKAYEAINKQFKLTNKSEFRAKMGCWEEPVYVCYPRGGLGAGGIRAIMGFLEEE</sequence>
<dbReference type="PROSITE" id="PS50862">
    <property type="entry name" value="AA_TRNA_LIGASE_II"/>
    <property type="match status" value="1"/>
</dbReference>
<keyword evidence="4" id="KW-0963">Cytoplasm</keyword>
<accession>A0A9N9KVE1</accession>
<reference evidence="13" key="1">
    <citation type="submission" date="2021-07" db="EMBL/GenBank/DDBJ databases">
        <authorList>
            <person name="Durling M."/>
        </authorList>
    </citation>
    <scope>NUCLEOTIDE SEQUENCE</scope>
</reference>
<dbReference type="OrthoDB" id="372395at2759"/>
<evidence type="ECO:0000313" key="13">
    <source>
        <dbReference type="EMBL" id="CAG8952712.1"/>
    </source>
</evidence>
<dbReference type="InterPro" id="IPR045864">
    <property type="entry name" value="aa-tRNA-synth_II/BPL/LPL"/>
</dbReference>
<dbReference type="NCBIfam" id="TIGR00458">
    <property type="entry name" value="aspS_nondisc"/>
    <property type="match status" value="1"/>
</dbReference>
<dbReference type="Gene3D" id="2.40.50.140">
    <property type="entry name" value="Nucleic acid-binding proteins"/>
    <property type="match status" value="1"/>
</dbReference>
<dbReference type="HAMAP" id="MF_02075">
    <property type="entry name" value="Asp_tRNA_synth_type2"/>
    <property type="match status" value="1"/>
</dbReference>
<dbReference type="Gene3D" id="3.30.930.10">
    <property type="entry name" value="Bira Bifunctional Protein, Domain 2"/>
    <property type="match status" value="1"/>
</dbReference>
<protein>
    <recommendedName>
        <fullName evidence="3">aspartate--tRNA ligase</fullName>
        <ecNumber evidence="3">6.1.1.12</ecNumber>
    </recommendedName>
</protein>
<keyword evidence="8" id="KW-0648">Protein biosynthesis</keyword>
<feature type="compositionally biased region" description="Polar residues" evidence="11">
    <location>
        <begin position="321"/>
        <end position="337"/>
    </location>
</feature>
<gene>
    <name evidence="13" type="ORF">HYFRA_00008956</name>
</gene>
<evidence type="ECO:0000256" key="9">
    <source>
        <dbReference type="ARBA" id="ARBA00023146"/>
    </source>
</evidence>
<keyword evidence="7" id="KW-0067">ATP-binding</keyword>
<dbReference type="InterPro" id="IPR002312">
    <property type="entry name" value="Asp/Asn-tRNA-synth_IIb"/>
</dbReference>
<dbReference type="NCBIfam" id="NF003483">
    <property type="entry name" value="PRK05159.1"/>
    <property type="match status" value="1"/>
</dbReference>
<evidence type="ECO:0000259" key="12">
    <source>
        <dbReference type="PROSITE" id="PS50862"/>
    </source>
</evidence>
<evidence type="ECO:0000256" key="4">
    <source>
        <dbReference type="ARBA" id="ARBA00022490"/>
    </source>
</evidence>
<dbReference type="EC" id="6.1.1.12" evidence="3"/>
<feature type="domain" description="Aminoacyl-transfer RNA synthetases class-II family profile" evidence="12">
    <location>
        <begin position="377"/>
        <end position="680"/>
    </location>
</feature>
<feature type="region of interest" description="Disordered" evidence="11">
    <location>
        <begin position="276"/>
        <end position="353"/>
    </location>
</feature>
<dbReference type="FunFam" id="3.30.930.10:FF:000013">
    <property type="entry name" value="Aspartate--tRNA ligase, cytoplasmic"/>
    <property type="match status" value="1"/>
</dbReference>
<keyword evidence="5" id="KW-0436">Ligase</keyword>
<evidence type="ECO:0000313" key="14">
    <source>
        <dbReference type="Proteomes" id="UP000696280"/>
    </source>
</evidence>
<feature type="compositionally biased region" description="Basic and acidic residues" evidence="11">
    <location>
        <begin position="59"/>
        <end position="75"/>
    </location>
</feature>
<dbReference type="PRINTS" id="PR01042">
    <property type="entry name" value="TRNASYNTHASP"/>
</dbReference>
<dbReference type="InterPro" id="IPR004364">
    <property type="entry name" value="Aa-tRNA-synt_II"/>
</dbReference>
<dbReference type="GO" id="GO:0006422">
    <property type="term" value="P:aspartyl-tRNA aminoacylation"/>
    <property type="evidence" value="ECO:0007669"/>
    <property type="project" value="InterPro"/>
</dbReference>
<dbReference type="InterPro" id="IPR004523">
    <property type="entry name" value="Asp-tRNA_synthase_2"/>
</dbReference>
<evidence type="ECO:0000256" key="8">
    <source>
        <dbReference type="ARBA" id="ARBA00022917"/>
    </source>
</evidence>
<dbReference type="SUPFAM" id="SSF55681">
    <property type="entry name" value="Class II aaRS and biotin synthetases"/>
    <property type="match status" value="1"/>
</dbReference>
<feature type="region of interest" description="Disordered" evidence="11">
    <location>
        <begin position="12"/>
        <end position="75"/>
    </location>
</feature>
<keyword evidence="6" id="KW-0547">Nucleotide-binding</keyword>
<dbReference type="AlphaFoldDB" id="A0A9N9KVE1"/>
<evidence type="ECO:0000256" key="2">
    <source>
        <dbReference type="ARBA" id="ARBA00005312"/>
    </source>
</evidence>
<dbReference type="InterPro" id="IPR024320">
    <property type="entry name" value="LPG_synthase_C"/>
</dbReference>